<feature type="compositionally biased region" description="Low complexity" evidence="1">
    <location>
        <begin position="623"/>
        <end position="641"/>
    </location>
</feature>
<evidence type="ECO:0000313" key="3">
    <source>
        <dbReference type="EMBL" id="DAZ94505.1"/>
    </source>
</evidence>
<dbReference type="PROSITE" id="PS50106">
    <property type="entry name" value="PDZ"/>
    <property type="match status" value="1"/>
</dbReference>
<feature type="region of interest" description="Disordered" evidence="1">
    <location>
        <begin position="1"/>
        <end position="45"/>
    </location>
</feature>
<proteinExistence type="predicted"/>
<feature type="domain" description="PDZ" evidence="2">
    <location>
        <begin position="672"/>
        <end position="743"/>
    </location>
</feature>
<dbReference type="InterPro" id="IPR036034">
    <property type="entry name" value="PDZ_sf"/>
</dbReference>
<feature type="compositionally biased region" description="Polar residues" evidence="1">
    <location>
        <begin position="1"/>
        <end position="14"/>
    </location>
</feature>
<dbReference type="SUPFAM" id="SSF52047">
    <property type="entry name" value="RNI-like"/>
    <property type="match status" value="1"/>
</dbReference>
<sequence length="762" mass="85257">MEQTQSKRQSSHVTSCEVMPAQRLATTTPPTSPLGAPHEGGADKRDWHSAVDMGARRRVLLHILMIFKNKYGTLDAKVSMIARRAELALYSRAFSAREFSNPKTLSRRLHALVIKLHLNNLAPKEDELLSQQYALQHYSTRAPKRSVTEAEDSIAYRPQSLKRRRVERKPTSCSLLFMNGNADLVQHLCSFLDARAVLRTAATCKQAHDQLPAFVTKIVLSPSALLCVPVDLLSRFFSRFRNLQTFELLGDASVQPLDFQNDDVVLERNVVSRSLLHSLRAASLLKLQRFALNHAFTESLHDRITAEVASCVLDASRFPQLQSLSLRGNCISDDGVQHLYVALSSAPQAFAQRFRDLDLTQNYIGERGQRQLLDLQQRVGLFVQTQTYDIPCDPRQPATWLLQQAKTIQQRLPHKPAQEDQLEVLYNRTRRQVVDLSEPIGRTISPMDVIDARTLLQTEATYPSAMFPWLRGSATNGAFPTGDGKSDGLFFQQLYAFAMLDKRTPLPASQVRQKQKEEHFLRLLQAYVSGAYDDQAPAAQVPPAPTVKSPVGPVPQPSHAQPQFFKPMRRDKSPSNPIAKPVATKEALLSPVYRRSENTADNNQDELNTFRLSNGEDSRRHSSSASYPGDRSPSSSSALAAMRNSTHSSTASDAGHEMMDNVFDIVFKEQAIGMRLGSDDTKQYAIVKECFEGSEARRYPEIQHGVVILAVNGQDVTGVGLSRILYRLREAPRPVVVRFGRLPSQSSPFHAVSEYSHLRSWG</sequence>
<dbReference type="Gene3D" id="3.80.10.10">
    <property type="entry name" value="Ribonuclease Inhibitor"/>
    <property type="match status" value="1"/>
</dbReference>
<feature type="compositionally biased region" description="Polar residues" evidence="1">
    <location>
        <begin position="643"/>
        <end position="652"/>
    </location>
</feature>
<evidence type="ECO:0000313" key="4">
    <source>
        <dbReference type="Proteomes" id="UP001146120"/>
    </source>
</evidence>
<feature type="compositionally biased region" description="Polar residues" evidence="1">
    <location>
        <begin position="599"/>
        <end position="612"/>
    </location>
</feature>
<dbReference type="EMBL" id="DAKRPA010000247">
    <property type="protein sequence ID" value="DAZ94505.1"/>
    <property type="molecule type" value="Genomic_DNA"/>
</dbReference>
<keyword evidence="4" id="KW-1185">Reference proteome</keyword>
<dbReference type="InterPro" id="IPR032675">
    <property type="entry name" value="LRR_dom_sf"/>
</dbReference>
<protein>
    <recommendedName>
        <fullName evidence="2">PDZ domain-containing protein</fullName>
    </recommendedName>
</protein>
<organism evidence="3 4">
    <name type="scientific">Lagenidium giganteum</name>
    <dbReference type="NCBI Taxonomy" id="4803"/>
    <lineage>
        <taxon>Eukaryota</taxon>
        <taxon>Sar</taxon>
        <taxon>Stramenopiles</taxon>
        <taxon>Oomycota</taxon>
        <taxon>Peronosporomycetes</taxon>
        <taxon>Pythiales</taxon>
        <taxon>Pythiaceae</taxon>
    </lineage>
</organism>
<dbReference type="SUPFAM" id="SSF50156">
    <property type="entry name" value="PDZ domain-like"/>
    <property type="match status" value="1"/>
</dbReference>
<feature type="region of interest" description="Disordered" evidence="1">
    <location>
        <begin position="535"/>
        <end position="655"/>
    </location>
</feature>
<name>A0AAV2YHN4_9STRA</name>
<accession>A0AAV2YHN4</accession>
<comment type="caution">
    <text evidence="3">The sequence shown here is derived from an EMBL/GenBank/DDBJ whole genome shotgun (WGS) entry which is preliminary data.</text>
</comment>
<dbReference type="Gene3D" id="2.30.42.10">
    <property type="match status" value="1"/>
</dbReference>
<reference evidence="3" key="1">
    <citation type="submission" date="2022-11" db="EMBL/GenBank/DDBJ databases">
        <authorList>
            <person name="Morgan W.R."/>
            <person name="Tartar A."/>
        </authorList>
    </citation>
    <scope>NUCLEOTIDE SEQUENCE</scope>
    <source>
        <strain evidence="3">ARSEF 373</strain>
    </source>
</reference>
<gene>
    <name evidence="3" type="ORF">N0F65_011858</name>
</gene>
<evidence type="ECO:0000259" key="2">
    <source>
        <dbReference type="PROSITE" id="PS50106"/>
    </source>
</evidence>
<dbReference type="AlphaFoldDB" id="A0AAV2YHN4"/>
<reference evidence="3" key="2">
    <citation type="journal article" date="2023" name="Microbiol Resour">
        <title>Decontamination and Annotation of the Draft Genome Sequence of the Oomycete Lagenidium giganteum ARSEF 373.</title>
        <authorList>
            <person name="Morgan W.R."/>
            <person name="Tartar A."/>
        </authorList>
    </citation>
    <scope>NUCLEOTIDE SEQUENCE</scope>
    <source>
        <strain evidence="3">ARSEF 373</strain>
    </source>
</reference>
<dbReference type="Proteomes" id="UP001146120">
    <property type="component" value="Unassembled WGS sequence"/>
</dbReference>
<evidence type="ECO:0000256" key="1">
    <source>
        <dbReference type="SAM" id="MobiDB-lite"/>
    </source>
</evidence>
<dbReference type="InterPro" id="IPR001478">
    <property type="entry name" value="PDZ"/>
</dbReference>